<evidence type="ECO:0000313" key="4">
    <source>
        <dbReference type="EMBL" id="SDM62425.1"/>
    </source>
</evidence>
<dbReference type="InterPro" id="IPR052336">
    <property type="entry name" value="MlaD_Phospholipid_Transporter"/>
</dbReference>
<feature type="region of interest" description="Disordered" evidence="1">
    <location>
        <begin position="336"/>
        <end position="360"/>
    </location>
</feature>
<dbReference type="Pfam" id="PF11887">
    <property type="entry name" value="Mce4_CUP1"/>
    <property type="match status" value="1"/>
</dbReference>
<dbReference type="GO" id="GO:0005576">
    <property type="term" value="C:extracellular region"/>
    <property type="evidence" value="ECO:0007669"/>
    <property type="project" value="TreeGrafter"/>
</dbReference>
<dbReference type="EMBL" id="LT629701">
    <property type="protein sequence ID" value="SDM62425.1"/>
    <property type="molecule type" value="Genomic_DNA"/>
</dbReference>
<feature type="compositionally biased region" description="Polar residues" evidence="1">
    <location>
        <begin position="336"/>
        <end position="351"/>
    </location>
</feature>
<evidence type="ECO:0000259" key="2">
    <source>
        <dbReference type="Pfam" id="PF02470"/>
    </source>
</evidence>
<evidence type="ECO:0000259" key="3">
    <source>
        <dbReference type="Pfam" id="PF11887"/>
    </source>
</evidence>
<dbReference type="OrthoDB" id="4741753at2"/>
<evidence type="ECO:0000256" key="1">
    <source>
        <dbReference type="SAM" id="MobiDB-lite"/>
    </source>
</evidence>
<dbReference type="STRING" id="211114.SAMN04489726_2567"/>
<feature type="domain" description="Mammalian cell entry C-terminal" evidence="3">
    <location>
        <begin position="114"/>
        <end position="303"/>
    </location>
</feature>
<sequence length="360" mass="37232">MRAKITTFVLIALLGISYVGARYAGLFGSGGYVVHVRLADSGGLFTNAEVTYRGVAIGRVGPMRLIAGGIEADLDIRPDAPPIPHDVAAVVANRSAVGEQYIDLRPKASAGPFLAAGSVVTDTSTPKPVESLLTNLDSFVRSVPNESLRTVIDELGTAFQGSATNLQALLDAAGGFTGAATENLPQTTRLLIDAPTVLRTQIEESEALKSFSANAKLFAQQLRSSDGDLRKLITAAPLVSEQVSAVIKESGPGLGTLIGNLMTTSELLLVRQNGLEQLLVKVPQAAAAGSTVVGEDGLHLGLAVTFFSPLPCVAGYQGTEYRNGLDVTPGKPLNTSASCKAPASSGTNVRGAQNAPKGAR</sequence>
<feature type="domain" description="Mce/MlaD" evidence="2">
    <location>
        <begin position="31"/>
        <end position="106"/>
    </location>
</feature>
<dbReference type="InterPro" id="IPR003399">
    <property type="entry name" value="Mce/MlaD"/>
</dbReference>
<organism evidence="4 5">
    <name type="scientific">Allokutzneria albata</name>
    <name type="common">Kibdelosporangium albatum</name>
    <dbReference type="NCBI Taxonomy" id="211114"/>
    <lineage>
        <taxon>Bacteria</taxon>
        <taxon>Bacillati</taxon>
        <taxon>Actinomycetota</taxon>
        <taxon>Actinomycetes</taxon>
        <taxon>Pseudonocardiales</taxon>
        <taxon>Pseudonocardiaceae</taxon>
        <taxon>Allokutzneria</taxon>
    </lineage>
</organism>
<gene>
    <name evidence="4" type="ORF">SAMN04489726_2567</name>
</gene>
<reference evidence="4 5" key="1">
    <citation type="submission" date="2016-10" db="EMBL/GenBank/DDBJ databases">
        <authorList>
            <person name="de Groot N.N."/>
        </authorList>
    </citation>
    <scope>NUCLEOTIDE SEQUENCE [LARGE SCALE GENOMIC DNA]</scope>
    <source>
        <strain evidence="4 5">DSM 44149</strain>
    </source>
</reference>
<dbReference type="PANTHER" id="PTHR33371:SF16">
    <property type="entry name" value="MCE-FAMILY PROTEIN MCE3F"/>
    <property type="match status" value="1"/>
</dbReference>
<dbReference type="AlphaFoldDB" id="A0A1G9US60"/>
<dbReference type="Proteomes" id="UP000183376">
    <property type="component" value="Chromosome I"/>
</dbReference>
<dbReference type="eggNOG" id="COG1463">
    <property type="taxonomic scope" value="Bacteria"/>
</dbReference>
<proteinExistence type="predicted"/>
<dbReference type="PANTHER" id="PTHR33371">
    <property type="entry name" value="INTERMEMBRANE PHOSPHOLIPID TRANSPORT SYSTEM BINDING PROTEIN MLAD-RELATED"/>
    <property type="match status" value="1"/>
</dbReference>
<accession>A0A1G9US60</accession>
<evidence type="ECO:0000313" key="5">
    <source>
        <dbReference type="Proteomes" id="UP000183376"/>
    </source>
</evidence>
<dbReference type="Pfam" id="PF02470">
    <property type="entry name" value="MlaD"/>
    <property type="match status" value="1"/>
</dbReference>
<dbReference type="InterPro" id="IPR005693">
    <property type="entry name" value="Mce"/>
</dbReference>
<protein>
    <submittedName>
        <fullName evidence="4">Phospholipid/cholesterol/gamma-HCH transport system substrate-binding protein</fullName>
    </submittedName>
</protein>
<keyword evidence="5" id="KW-1185">Reference proteome</keyword>
<dbReference type="RefSeq" id="WP_030432521.1">
    <property type="nucleotide sequence ID" value="NZ_JOEF01000028.1"/>
</dbReference>
<dbReference type="NCBIfam" id="TIGR00996">
    <property type="entry name" value="Mtu_fam_mce"/>
    <property type="match status" value="1"/>
</dbReference>
<name>A0A1G9US60_ALLAB</name>
<dbReference type="InterPro" id="IPR024516">
    <property type="entry name" value="Mce_C"/>
</dbReference>